<evidence type="ECO:0000256" key="1">
    <source>
        <dbReference type="SAM" id="Coils"/>
    </source>
</evidence>
<dbReference type="EnsemblPlants" id="KEH16855">
    <property type="protein sequence ID" value="KEH16855"/>
    <property type="gene ID" value="MTR_0082s0150"/>
</dbReference>
<dbReference type="Gramene" id="rna14824">
    <property type="protein sequence ID" value="RHN66748.1"/>
    <property type="gene ID" value="gene14824"/>
</dbReference>
<keyword evidence="1" id="KW-0175">Coiled coil</keyword>
<organism evidence="2 5">
    <name type="scientific">Medicago truncatula</name>
    <name type="common">Barrel medic</name>
    <name type="synonym">Medicago tribuloides</name>
    <dbReference type="NCBI Taxonomy" id="3880"/>
    <lineage>
        <taxon>Eukaryota</taxon>
        <taxon>Viridiplantae</taxon>
        <taxon>Streptophyta</taxon>
        <taxon>Embryophyta</taxon>
        <taxon>Tracheophyta</taxon>
        <taxon>Spermatophyta</taxon>
        <taxon>Magnoliopsida</taxon>
        <taxon>eudicotyledons</taxon>
        <taxon>Gunneridae</taxon>
        <taxon>Pentapetalae</taxon>
        <taxon>rosids</taxon>
        <taxon>fabids</taxon>
        <taxon>Fabales</taxon>
        <taxon>Fabaceae</taxon>
        <taxon>Papilionoideae</taxon>
        <taxon>50 kb inversion clade</taxon>
        <taxon>NPAAA clade</taxon>
        <taxon>Hologalegina</taxon>
        <taxon>IRL clade</taxon>
        <taxon>Trifolieae</taxon>
        <taxon>Medicago</taxon>
    </lineage>
</organism>
<dbReference type="OMA" id="FLYHSIN"/>
<evidence type="ECO:0000313" key="4">
    <source>
        <dbReference type="EnsemblPlants" id="KEH16855"/>
    </source>
</evidence>
<sequence>MRQIQQAIQNRRRTLNLFLRNIRAVDSAAADERIRTSAANIRNLELRLEVLRKEQLELISEAVSRLSHSVTGRED</sequence>
<dbReference type="EMBL" id="PSQE01000003">
    <property type="protein sequence ID" value="RHN66748.1"/>
    <property type="molecule type" value="Genomic_DNA"/>
</dbReference>
<keyword evidence="5" id="KW-1185">Reference proteome</keyword>
<reference evidence="2 5" key="2">
    <citation type="journal article" date="2014" name="BMC Genomics">
        <title>An improved genome release (version Mt4.0) for the model legume Medicago truncatula.</title>
        <authorList>
            <person name="Tang H."/>
            <person name="Krishnakumar V."/>
            <person name="Bidwell S."/>
            <person name="Rosen B."/>
            <person name="Chan A."/>
            <person name="Zhou S."/>
            <person name="Gentzbittel L."/>
            <person name="Childs K.L."/>
            <person name="Yandell M."/>
            <person name="Gundlach H."/>
            <person name="Mayer K.F."/>
            <person name="Schwartz D.C."/>
            <person name="Town C.D."/>
        </authorList>
    </citation>
    <scope>GENOME REANNOTATION</scope>
    <source>
        <strain evidence="2">A17</strain>
        <strain evidence="4 5">cv. Jemalong A17</strain>
    </source>
</reference>
<dbReference type="PANTHER" id="PTHR36344">
    <property type="entry name" value="RX N-TERMINAL DOMAIN-CONTAINING PROTEIN"/>
    <property type="match status" value="1"/>
</dbReference>
<evidence type="ECO:0000313" key="3">
    <source>
        <dbReference type="EMBL" id="RHN66748.1"/>
    </source>
</evidence>
<dbReference type="PANTHER" id="PTHR36344:SF2">
    <property type="entry name" value="INTEGRASE CORE DOMAIN CONTAINING PROTEIN"/>
    <property type="match status" value="1"/>
</dbReference>
<proteinExistence type="predicted"/>
<evidence type="ECO:0000313" key="5">
    <source>
        <dbReference type="Proteomes" id="UP000002051"/>
    </source>
</evidence>
<accession>A0A072TTL1</accession>
<evidence type="ECO:0000313" key="6">
    <source>
        <dbReference type="Proteomes" id="UP000265566"/>
    </source>
</evidence>
<protein>
    <submittedName>
        <fullName evidence="2 4">Uncharacterized protein</fullName>
    </submittedName>
</protein>
<dbReference type="EMBL" id="KL402807">
    <property type="protein sequence ID" value="KEH16855.1"/>
    <property type="molecule type" value="Genomic_DNA"/>
</dbReference>
<reference evidence="6" key="4">
    <citation type="journal article" date="2018" name="Nat. Plants">
        <title>Whole-genome landscape of Medicago truncatula symbiotic genes.</title>
        <authorList>
            <person name="Pecrix Y."/>
            <person name="Staton S.E."/>
            <person name="Sallet E."/>
            <person name="Lelandais-Briere C."/>
            <person name="Moreau S."/>
            <person name="Carrere S."/>
            <person name="Blein T."/>
            <person name="Jardinaud M.F."/>
            <person name="Latrasse D."/>
            <person name="Zouine M."/>
            <person name="Zahm M."/>
            <person name="Kreplak J."/>
            <person name="Mayjonade B."/>
            <person name="Satge C."/>
            <person name="Perez M."/>
            <person name="Cauet S."/>
            <person name="Marande W."/>
            <person name="Chantry-Darmon C."/>
            <person name="Lopez-Roques C."/>
            <person name="Bouchez O."/>
            <person name="Berard A."/>
            <person name="Debelle F."/>
            <person name="Munos S."/>
            <person name="Bendahmane A."/>
            <person name="Berges H."/>
            <person name="Niebel A."/>
            <person name="Buitink J."/>
            <person name="Frugier F."/>
            <person name="Benhamed M."/>
            <person name="Crespi M."/>
            <person name="Gouzy J."/>
            <person name="Gamas P."/>
        </authorList>
    </citation>
    <scope>NUCLEOTIDE SEQUENCE [LARGE SCALE GENOMIC DNA]</scope>
    <source>
        <strain evidence="6">cv. Jemalong A17</strain>
    </source>
</reference>
<evidence type="ECO:0000313" key="2">
    <source>
        <dbReference type="EMBL" id="KEH16855.1"/>
    </source>
</evidence>
<dbReference type="AlphaFoldDB" id="A0A072TTL1"/>
<dbReference type="Proteomes" id="UP000265566">
    <property type="component" value="Chromosome 3"/>
</dbReference>
<reference evidence="2 5" key="1">
    <citation type="journal article" date="2011" name="Nature">
        <title>The Medicago genome provides insight into the evolution of rhizobial symbioses.</title>
        <authorList>
            <person name="Young N.D."/>
            <person name="Debelle F."/>
            <person name="Oldroyd G.E."/>
            <person name="Geurts R."/>
            <person name="Cannon S.B."/>
            <person name="Udvardi M.K."/>
            <person name="Benedito V.A."/>
            <person name="Mayer K.F."/>
            <person name="Gouzy J."/>
            <person name="Schoof H."/>
            <person name="Van de Peer Y."/>
            <person name="Proost S."/>
            <person name="Cook D.R."/>
            <person name="Meyers B.C."/>
            <person name="Spannagl M."/>
            <person name="Cheung F."/>
            <person name="De Mita S."/>
            <person name="Krishnakumar V."/>
            <person name="Gundlach H."/>
            <person name="Zhou S."/>
            <person name="Mudge J."/>
            <person name="Bharti A.K."/>
            <person name="Murray J.D."/>
            <person name="Naoumkina M.A."/>
            <person name="Rosen B."/>
            <person name="Silverstein K.A."/>
            <person name="Tang H."/>
            <person name="Rombauts S."/>
            <person name="Zhao P.X."/>
            <person name="Zhou P."/>
            <person name="Barbe V."/>
            <person name="Bardou P."/>
            <person name="Bechner M."/>
            <person name="Bellec A."/>
            <person name="Berger A."/>
            <person name="Berges H."/>
            <person name="Bidwell S."/>
            <person name="Bisseling T."/>
            <person name="Choisne N."/>
            <person name="Couloux A."/>
            <person name="Denny R."/>
            <person name="Deshpande S."/>
            <person name="Dai X."/>
            <person name="Doyle J.J."/>
            <person name="Dudez A.M."/>
            <person name="Farmer A.D."/>
            <person name="Fouteau S."/>
            <person name="Franken C."/>
            <person name="Gibelin C."/>
            <person name="Gish J."/>
            <person name="Goldstein S."/>
            <person name="Gonzalez A.J."/>
            <person name="Green P.J."/>
            <person name="Hallab A."/>
            <person name="Hartog M."/>
            <person name="Hua A."/>
            <person name="Humphray S.J."/>
            <person name="Jeong D.H."/>
            <person name="Jing Y."/>
            <person name="Jocker A."/>
            <person name="Kenton S.M."/>
            <person name="Kim D.J."/>
            <person name="Klee K."/>
            <person name="Lai H."/>
            <person name="Lang C."/>
            <person name="Lin S."/>
            <person name="Macmil S.L."/>
            <person name="Magdelenat G."/>
            <person name="Matthews L."/>
            <person name="McCorrison J."/>
            <person name="Monaghan E.L."/>
            <person name="Mun J.H."/>
            <person name="Najar F.Z."/>
            <person name="Nicholson C."/>
            <person name="Noirot C."/>
            <person name="O'Bleness M."/>
            <person name="Paule C.R."/>
            <person name="Poulain J."/>
            <person name="Prion F."/>
            <person name="Qin B."/>
            <person name="Qu C."/>
            <person name="Retzel E.F."/>
            <person name="Riddle C."/>
            <person name="Sallet E."/>
            <person name="Samain S."/>
            <person name="Samson N."/>
            <person name="Sanders I."/>
            <person name="Saurat O."/>
            <person name="Scarpelli C."/>
            <person name="Schiex T."/>
            <person name="Segurens B."/>
            <person name="Severin A.J."/>
            <person name="Sherrier D.J."/>
            <person name="Shi R."/>
            <person name="Sims S."/>
            <person name="Singer S.R."/>
            <person name="Sinharoy S."/>
            <person name="Sterck L."/>
            <person name="Viollet A."/>
            <person name="Wang B.B."/>
            <person name="Wang K."/>
            <person name="Wang M."/>
            <person name="Wang X."/>
            <person name="Warfsmann J."/>
            <person name="Weissenbach J."/>
            <person name="White D.D."/>
            <person name="White J.D."/>
            <person name="Wiley G.B."/>
            <person name="Wincker P."/>
            <person name="Xing Y."/>
            <person name="Yang L."/>
            <person name="Yao Z."/>
            <person name="Ying F."/>
            <person name="Zhai J."/>
            <person name="Zhou L."/>
            <person name="Zuber A."/>
            <person name="Denarie J."/>
            <person name="Dixon R.A."/>
            <person name="May G.D."/>
            <person name="Schwartz D.C."/>
            <person name="Rogers J."/>
            <person name="Quetier F."/>
            <person name="Town C.D."/>
            <person name="Roe B.A."/>
        </authorList>
    </citation>
    <scope>NUCLEOTIDE SEQUENCE [LARGE SCALE GENOMIC DNA]</scope>
    <source>
        <strain evidence="2">A17</strain>
        <strain evidence="4 5">cv. Jemalong A17</strain>
    </source>
</reference>
<dbReference type="Proteomes" id="UP000002051">
    <property type="component" value="Unassembled WGS sequence"/>
</dbReference>
<reference evidence="3" key="5">
    <citation type="journal article" date="2018" name="Nat. Plants">
        <title>Whole-genome landscape of Medicago truncatula symbiotic genes.</title>
        <authorList>
            <person name="Pecrix Y."/>
            <person name="Gamas P."/>
            <person name="Carrere S."/>
        </authorList>
    </citation>
    <scope>NUCLEOTIDE SEQUENCE</scope>
    <source>
        <tissue evidence="3">Leaves</tissue>
    </source>
</reference>
<feature type="coiled-coil region" evidence="1">
    <location>
        <begin position="34"/>
        <end position="61"/>
    </location>
</feature>
<name>A0A072TTL1_MEDTR</name>
<dbReference type="PaxDb" id="3880-AES58524"/>
<dbReference type="HOGENOM" id="CLU_2674899_0_0_1"/>
<reference evidence="4" key="3">
    <citation type="submission" date="2015-06" db="UniProtKB">
        <authorList>
            <consortium name="EnsemblPlants"/>
        </authorList>
    </citation>
    <scope>IDENTIFICATION</scope>
    <source>
        <strain evidence="4">cv. Jemalong A17</strain>
    </source>
</reference>
<gene>
    <name evidence="2" type="ORF">MTR_0082s0150</name>
    <name evidence="3" type="ORF">MtrunA17_Chr3g0094941</name>
</gene>